<accession>A0ABW6WS22</accession>
<keyword evidence="3" id="KW-1185">Reference proteome</keyword>
<proteinExistence type="predicted"/>
<dbReference type="RefSeq" id="WP_157296821.1">
    <property type="nucleotide sequence ID" value="NZ_JBIAZU010000008.1"/>
</dbReference>
<keyword evidence="1" id="KW-0472">Membrane</keyword>
<keyword evidence="1" id="KW-0812">Transmembrane</keyword>
<feature type="transmembrane region" description="Helical" evidence="1">
    <location>
        <begin position="161"/>
        <end position="178"/>
    </location>
</feature>
<evidence type="ECO:0008006" key="4">
    <source>
        <dbReference type="Google" id="ProtNLM"/>
    </source>
</evidence>
<feature type="transmembrane region" description="Helical" evidence="1">
    <location>
        <begin position="48"/>
        <end position="66"/>
    </location>
</feature>
<protein>
    <recommendedName>
        <fullName evidence="4">DUF2157 domain-containing protein</fullName>
    </recommendedName>
</protein>
<feature type="transmembrane region" description="Helical" evidence="1">
    <location>
        <begin position="109"/>
        <end position="128"/>
    </location>
</feature>
<feature type="transmembrane region" description="Helical" evidence="1">
    <location>
        <begin position="78"/>
        <end position="97"/>
    </location>
</feature>
<reference evidence="2 3" key="1">
    <citation type="submission" date="2024-10" db="EMBL/GenBank/DDBJ databases">
        <title>The Natural Products Discovery Center: Release of the First 8490 Sequenced Strains for Exploring Actinobacteria Biosynthetic Diversity.</title>
        <authorList>
            <person name="Kalkreuter E."/>
            <person name="Kautsar S.A."/>
            <person name="Yang D."/>
            <person name="Bader C.D."/>
            <person name="Teijaro C.N."/>
            <person name="Fluegel L."/>
            <person name="Davis C.M."/>
            <person name="Simpson J.R."/>
            <person name="Lauterbach L."/>
            <person name="Steele A.D."/>
            <person name="Gui C."/>
            <person name="Meng S."/>
            <person name="Li G."/>
            <person name="Viehrig K."/>
            <person name="Ye F."/>
            <person name="Su P."/>
            <person name="Kiefer A.F."/>
            <person name="Nichols A."/>
            <person name="Cepeda A.J."/>
            <person name="Yan W."/>
            <person name="Fan B."/>
            <person name="Jiang Y."/>
            <person name="Adhikari A."/>
            <person name="Zheng C.-J."/>
            <person name="Schuster L."/>
            <person name="Cowan T.M."/>
            <person name="Smanski M.J."/>
            <person name="Chevrette M.G."/>
            <person name="De Carvalho L.P.S."/>
            <person name="Shen B."/>
        </authorList>
    </citation>
    <scope>NUCLEOTIDE SEQUENCE [LARGE SCALE GENOMIC DNA]</scope>
    <source>
        <strain evidence="2 3">NPDC000087</strain>
    </source>
</reference>
<feature type="transmembrane region" description="Helical" evidence="1">
    <location>
        <begin position="258"/>
        <end position="276"/>
    </location>
</feature>
<comment type="caution">
    <text evidence="2">The sequence shown here is derived from an EMBL/GenBank/DDBJ whole genome shotgun (WGS) entry which is preliminary data.</text>
</comment>
<evidence type="ECO:0000313" key="3">
    <source>
        <dbReference type="Proteomes" id="UP001602245"/>
    </source>
</evidence>
<organism evidence="2 3">
    <name type="scientific">Paractinoplanes globisporus</name>
    <dbReference type="NCBI Taxonomy" id="113565"/>
    <lineage>
        <taxon>Bacteria</taxon>
        <taxon>Bacillati</taxon>
        <taxon>Actinomycetota</taxon>
        <taxon>Actinomycetes</taxon>
        <taxon>Micromonosporales</taxon>
        <taxon>Micromonosporaceae</taxon>
        <taxon>Paractinoplanes</taxon>
    </lineage>
</organism>
<dbReference type="Proteomes" id="UP001602245">
    <property type="component" value="Unassembled WGS sequence"/>
</dbReference>
<feature type="transmembrane region" description="Helical" evidence="1">
    <location>
        <begin position="210"/>
        <end position="229"/>
    </location>
</feature>
<sequence length="314" mass="31733">MDADALQAALDRLVARGVLSPEQAGAVRAEVAVPAAAPAGPRRLLGEIAGYLGASFVVGATLLFLGEQWDQLGRGGRFAILAAMAAILFGCGLAIRFRWASPDSVRRRLASTLMTGGAAAASFAVYVLTSRDDGIPVAAAVAGLVVVVAGYLLARSALGQIGAAVAAFAVCAALLDLGDAAHAWTLGLSSLALGAGWAALAGWRVVTERRVGLAIAAGFGLLGAQLMVIDDVDPLGYVLTALVAAGCFAAYTRIRDWVLLAGGVACATLVVPEFLYDVTEGSLGASGVMLVAGVTLLAGSLAGLRIRRHPAEIG</sequence>
<feature type="transmembrane region" description="Helical" evidence="1">
    <location>
        <begin position="282"/>
        <end position="304"/>
    </location>
</feature>
<evidence type="ECO:0000313" key="2">
    <source>
        <dbReference type="EMBL" id="MFF5296015.1"/>
    </source>
</evidence>
<feature type="transmembrane region" description="Helical" evidence="1">
    <location>
        <begin position="184"/>
        <end position="203"/>
    </location>
</feature>
<feature type="transmembrane region" description="Helical" evidence="1">
    <location>
        <begin position="134"/>
        <end position="154"/>
    </location>
</feature>
<gene>
    <name evidence="2" type="ORF">ACFY35_41835</name>
</gene>
<dbReference type="EMBL" id="JBIAZU010000008">
    <property type="protein sequence ID" value="MFF5296015.1"/>
    <property type="molecule type" value="Genomic_DNA"/>
</dbReference>
<evidence type="ECO:0000256" key="1">
    <source>
        <dbReference type="SAM" id="Phobius"/>
    </source>
</evidence>
<feature type="transmembrane region" description="Helical" evidence="1">
    <location>
        <begin position="235"/>
        <end position="251"/>
    </location>
</feature>
<keyword evidence="1" id="KW-1133">Transmembrane helix</keyword>
<name>A0ABW6WS22_9ACTN</name>